<keyword evidence="2" id="KW-1185">Reference proteome</keyword>
<dbReference type="InterPro" id="IPR036691">
    <property type="entry name" value="Endo/exonu/phosph_ase_sf"/>
</dbReference>
<protein>
    <submittedName>
        <fullName evidence="1">Uncharacterized protein</fullName>
    </submittedName>
</protein>
<dbReference type="OrthoDB" id="786283at2759"/>
<dbReference type="EMBL" id="JACXVP010000011">
    <property type="protein sequence ID" value="KAG5575529.1"/>
    <property type="molecule type" value="Genomic_DNA"/>
</dbReference>
<sequence>ILREASKVNGNLVRRWKRRDRLAEIFCSKNYNRFGWYIASLMYRLREDILKKGIQYIQGVKPDGTKNSKDLNQTEQQLQQTLDAEPVAMQNLSDEDQAKTEASNRVNSHILELSNTHGVAFEGFEEETLALLMRLTEGKQSLMDEALIIEADGSKGEILLMWDSKVWTGTKVEEGTYSITYKFESTQNSFSWYFIEVYAPHSRNEKQECWEEMAAMKELCGRPWVTDGDFNTIVTLSKEHGGMGIKNLNFHNQSLLWKWIWRLCNEDRSFGRST</sequence>
<dbReference type="AlphaFoldDB" id="A0A9J5WI69"/>
<evidence type="ECO:0000313" key="2">
    <source>
        <dbReference type="Proteomes" id="UP000824120"/>
    </source>
</evidence>
<dbReference type="SUPFAM" id="SSF56219">
    <property type="entry name" value="DNase I-like"/>
    <property type="match status" value="1"/>
</dbReference>
<proteinExistence type="predicted"/>
<feature type="non-terminal residue" evidence="1">
    <location>
        <position position="1"/>
    </location>
</feature>
<comment type="caution">
    <text evidence="1">The sequence shown here is derived from an EMBL/GenBank/DDBJ whole genome shotgun (WGS) entry which is preliminary data.</text>
</comment>
<dbReference type="Gene3D" id="3.60.10.10">
    <property type="entry name" value="Endonuclease/exonuclease/phosphatase"/>
    <property type="match status" value="1"/>
</dbReference>
<name>A0A9J5WI69_SOLCO</name>
<accession>A0A9J5WI69</accession>
<organism evidence="1 2">
    <name type="scientific">Solanum commersonii</name>
    <name type="common">Commerson's wild potato</name>
    <name type="synonym">Commerson's nightshade</name>
    <dbReference type="NCBI Taxonomy" id="4109"/>
    <lineage>
        <taxon>Eukaryota</taxon>
        <taxon>Viridiplantae</taxon>
        <taxon>Streptophyta</taxon>
        <taxon>Embryophyta</taxon>
        <taxon>Tracheophyta</taxon>
        <taxon>Spermatophyta</taxon>
        <taxon>Magnoliopsida</taxon>
        <taxon>eudicotyledons</taxon>
        <taxon>Gunneridae</taxon>
        <taxon>Pentapetalae</taxon>
        <taxon>asterids</taxon>
        <taxon>lamiids</taxon>
        <taxon>Solanales</taxon>
        <taxon>Solanaceae</taxon>
        <taxon>Solanoideae</taxon>
        <taxon>Solaneae</taxon>
        <taxon>Solanum</taxon>
    </lineage>
</organism>
<reference evidence="1 2" key="1">
    <citation type="submission" date="2020-09" db="EMBL/GenBank/DDBJ databases">
        <title>De no assembly of potato wild relative species, Solanum commersonii.</title>
        <authorList>
            <person name="Cho K."/>
        </authorList>
    </citation>
    <scope>NUCLEOTIDE SEQUENCE [LARGE SCALE GENOMIC DNA]</scope>
    <source>
        <strain evidence="1">LZ3.2</strain>
        <tissue evidence="1">Leaf</tissue>
    </source>
</reference>
<gene>
    <name evidence="1" type="ORF">H5410_055663</name>
</gene>
<evidence type="ECO:0000313" key="1">
    <source>
        <dbReference type="EMBL" id="KAG5575529.1"/>
    </source>
</evidence>
<dbReference type="Proteomes" id="UP000824120">
    <property type="component" value="Chromosome 11"/>
</dbReference>